<dbReference type="Proteomes" id="UP000050413">
    <property type="component" value="Unassembled WGS sequence"/>
</dbReference>
<sequence length="347" mass="38086">MALRELTGTALAVLALAAAFWLSVLPASSTEILPTLAVLIGALIGAAVLQANPGTFAAATVLGWFGIMFAQPFSLSTREFNGLRRIANRGDEEAAALMAYYEAFLPYATYLMVGLTGLLIAILMFGMARGRLLLFQNLLAASDGLAKFLTRVGVASAVVLFTVLIFAIMYDVTQRQYLGFNSDWTKTEWYKLFSSTRVQEMEWHLHAALFLMVLGYGYIQDAHVRIELVRDAMKPRSRVWVELVGAVLFMVPYCYVVMNYGIENTLRSWTIGESSAATTGLPNRFIIKAMLPFGFALIALAGMSVALKCVVYLFGPPSLRARSNYYAHSHQNPAPVEHDSSADAKHA</sequence>
<dbReference type="Proteomes" id="UP000182045">
    <property type="component" value="Unassembled WGS sequence"/>
</dbReference>
<reference evidence="12 13" key="1">
    <citation type="submission" date="2015-09" db="EMBL/GenBank/DDBJ databases">
        <title>Identification and resolution of microdiversity through metagenomic sequencing of parallel consortia.</title>
        <authorList>
            <person name="Nelson W.C."/>
            <person name="Romine M.F."/>
            <person name="Lindemann S.R."/>
        </authorList>
    </citation>
    <scope>NUCLEOTIDE SEQUENCE [LARGE SCALE GENOMIC DNA]</scope>
    <source>
        <strain evidence="12">HL-91</strain>
    </source>
</reference>
<evidence type="ECO:0000313" key="13">
    <source>
        <dbReference type="Proteomes" id="UP000050413"/>
    </source>
</evidence>
<dbReference type="PANTHER" id="PTHR35011:SF4">
    <property type="entry name" value="SLL1102 PROTEIN"/>
    <property type="match status" value="1"/>
</dbReference>
<accession>A0A0P7WVP8</accession>
<evidence type="ECO:0000313" key="12">
    <source>
        <dbReference type="EMBL" id="KPP91759.1"/>
    </source>
</evidence>
<evidence type="ECO:0000256" key="5">
    <source>
        <dbReference type="ARBA" id="ARBA00022692"/>
    </source>
</evidence>
<dbReference type="EMBL" id="FBYC01000004">
    <property type="protein sequence ID" value="CUX82563.1"/>
    <property type="molecule type" value="Genomic_DNA"/>
</dbReference>
<keyword evidence="7 9" id="KW-0472">Membrane</keyword>
<comment type="similarity">
    <text evidence="8 9">Belongs to the TRAP transporter small permease family.</text>
</comment>
<keyword evidence="3" id="KW-1003">Cell membrane</keyword>
<dbReference type="GO" id="GO:0005886">
    <property type="term" value="C:plasma membrane"/>
    <property type="evidence" value="ECO:0007669"/>
    <property type="project" value="UniProtKB-SubCell"/>
</dbReference>
<evidence type="ECO:0000256" key="1">
    <source>
        <dbReference type="ARBA" id="ARBA00004429"/>
    </source>
</evidence>
<evidence type="ECO:0000313" key="11">
    <source>
        <dbReference type="EMBL" id="CUX82563.1"/>
    </source>
</evidence>
<evidence type="ECO:0000256" key="9">
    <source>
        <dbReference type="RuleBase" id="RU369079"/>
    </source>
</evidence>
<evidence type="ECO:0000313" key="14">
    <source>
        <dbReference type="Proteomes" id="UP000182045"/>
    </source>
</evidence>
<keyword evidence="14" id="KW-1185">Reference proteome</keyword>
<dbReference type="PANTHER" id="PTHR35011">
    <property type="entry name" value="2,3-DIKETO-L-GULONATE TRAP TRANSPORTER SMALL PERMEASE PROTEIN YIAM"/>
    <property type="match status" value="1"/>
</dbReference>
<reference evidence="11 14" key="2">
    <citation type="submission" date="2016-01" db="EMBL/GenBank/DDBJ databases">
        <authorList>
            <person name="Varghese N."/>
        </authorList>
    </citation>
    <scope>NUCLEOTIDE SEQUENCE [LARGE SCALE GENOMIC DNA]</scope>
    <source>
        <strain evidence="11 14">HL-91</strain>
    </source>
</reference>
<protein>
    <recommendedName>
        <fullName evidence="9">TRAP transporter small permease protein</fullName>
    </recommendedName>
</protein>
<comment type="function">
    <text evidence="9">Part of the tripartite ATP-independent periplasmic (TRAP) transport system.</text>
</comment>
<evidence type="ECO:0000256" key="3">
    <source>
        <dbReference type="ARBA" id="ARBA00022475"/>
    </source>
</evidence>
<comment type="caution">
    <text evidence="9">Lacks conserved residue(s) required for the propagation of feature annotation.</text>
</comment>
<dbReference type="InterPro" id="IPR007387">
    <property type="entry name" value="TRAP_DctQ"/>
</dbReference>
<dbReference type="Pfam" id="PF04290">
    <property type="entry name" value="DctQ"/>
    <property type="match status" value="1"/>
</dbReference>
<comment type="caution">
    <text evidence="12">The sequence shown here is derived from an EMBL/GenBank/DDBJ whole genome shotgun (WGS) entry which is preliminary data.</text>
</comment>
<name>A0A0P7WVP8_9RHOB</name>
<evidence type="ECO:0000256" key="6">
    <source>
        <dbReference type="ARBA" id="ARBA00022989"/>
    </source>
</evidence>
<dbReference type="AlphaFoldDB" id="A0A0P7WVP8"/>
<comment type="subunit">
    <text evidence="9">The complex comprises the extracytoplasmic solute receptor protein and the two transmembrane proteins.</text>
</comment>
<feature type="transmembrane region" description="Helical" evidence="9">
    <location>
        <begin position="239"/>
        <end position="258"/>
    </location>
</feature>
<dbReference type="GO" id="GO:0022857">
    <property type="term" value="F:transmembrane transporter activity"/>
    <property type="evidence" value="ECO:0007669"/>
    <property type="project" value="UniProtKB-UniRule"/>
</dbReference>
<feature type="domain" description="Tripartite ATP-independent periplasmic transporters DctQ component" evidence="10">
    <location>
        <begin position="196"/>
        <end position="305"/>
    </location>
</feature>
<keyword evidence="6 9" id="KW-1133">Transmembrane helix</keyword>
<feature type="transmembrane region" description="Helical" evidence="9">
    <location>
        <begin position="203"/>
        <end position="219"/>
    </location>
</feature>
<feature type="transmembrane region" description="Helical" evidence="9">
    <location>
        <begin position="148"/>
        <end position="170"/>
    </location>
</feature>
<dbReference type="STRING" id="1666912.Ga0058931_2452"/>
<comment type="subcellular location">
    <subcellularLocation>
        <location evidence="1 9">Cell inner membrane</location>
        <topology evidence="1 9">Multi-pass membrane protein</topology>
    </subcellularLocation>
</comment>
<evidence type="ECO:0000256" key="4">
    <source>
        <dbReference type="ARBA" id="ARBA00022519"/>
    </source>
</evidence>
<feature type="transmembrane region" description="Helical" evidence="9">
    <location>
        <begin position="289"/>
        <end position="314"/>
    </location>
</feature>
<dbReference type="RefSeq" id="WP_176699392.1">
    <property type="nucleotide sequence ID" value="NZ_FBYC01000004.1"/>
</dbReference>
<evidence type="ECO:0000256" key="7">
    <source>
        <dbReference type="ARBA" id="ARBA00023136"/>
    </source>
</evidence>
<organism evidence="12 13">
    <name type="scientific">Roseibaca calidilacus</name>
    <dbReference type="NCBI Taxonomy" id="1666912"/>
    <lineage>
        <taxon>Bacteria</taxon>
        <taxon>Pseudomonadati</taxon>
        <taxon>Pseudomonadota</taxon>
        <taxon>Alphaproteobacteria</taxon>
        <taxon>Rhodobacterales</taxon>
        <taxon>Paracoccaceae</taxon>
        <taxon>Roseinatronobacter</taxon>
    </lineage>
</organism>
<feature type="transmembrane region" description="Helical" evidence="9">
    <location>
        <begin position="107"/>
        <end position="127"/>
    </location>
</feature>
<keyword evidence="4 9" id="KW-0997">Cell inner membrane</keyword>
<dbReference type="EMBL" id="LJSG01000013">
    <property type="protein sequence ID" value="KPP91759.1"/>
    <property type="molecule type" value="Genomic_DNA"/>
</dbReference>
<keyword evidence="5 9" id="KW-0812">Transmembrane</keyword>
<evidence type="ECO:0000259" key="10">
    <source>
        <dbReference type="Pfam" id="PF04290"/>
    </source>
</evidence>
<dbReference type="InterPro" id="IPR055348">
    <property type="entry name" value="DctQ"/>
</dbReference>
<proteinExistence type="inferred from homology"/>
<evidence type="ECO:0000256" key="2">
    <source>
        <dbReference type="ARBA" id="ARBA00022448"/>
    </source>
</evidence>
<evidence type="ECO:0000256" key="8">
    <source>
        <dbReference type="ARBA" id="ARBA00038436"/>
    </source>
</evidence>
<gene>
    <name evidence="11" type="ORF">Ga0058931_2452</name>
    <name evidence="12" type="ORF">HLUCCA05_01195</name>
</gene>
<feature type="transmembrane region" description="Helical" evidence="9">
    <location>
        <begin position="56"/>
        <end position="75"/>
    </location>
</feature>
<feature type="transmembrane region" description="Helical" evidence="9">
    <location>
        <begin position="32"/>
        <end position="49"/>
    </location>
</feature>
<keyword evidence="2 9" id="KW-0813">Transport</keyword>